<evidence type="ECO:0000256" key="9">
    <source>
        <dbReference type="ARBA" id="ARBA00023015"/>
    </source>
</evidence>
<dbReference type="GO" id="GO:0005634">
    <property type="term" value="C:nucleus"/>
    <property type="evidence" value="ECO:0007669"/>
    <property type="project" value="UniProtKB-SubCell"/>
</dbReference>
<dbReference type="Proteomes" id="UP000515156">
    <property type="component" value="Chromosome 3"/>
</dbReference>
<dbReference type="FunFam" id="3.30.160.60:FF:000707">
    <property type="entry name" value="Putative Krueppel-like factor 1"/>
    <property type="match status" value="1"/>
</dbReference>
<dbReference type="GO" id="GO:0008270">
    <property type="term" value="F:zinc ion binding"/>
    <property type="evidence" value="ECO:0007669"/>
    <property type="project" value="UniProtKB-KW"/>
</dbReference>
<dbReference type="KEGG" id="muo:115464909"/>
<dbReference type="InterPro" id="IPR036236">
    <property type="entry name" value="Znf_C2H2_sf"/>
</dbReference>
<dbReference type="FunFam" id="3.30.160.60:FF:000237">
    <property type="entry name" value="Krueppel-like factor 2"/>
    <property type="match status" value="1"/>
</dbReference>
<dbReference type="GO" id="GO:0000981">
    <property type="term" value="F:DNA-binding transcription factor activity, RNA polymerase II-specific"/>
    <property type="evidence" value="ECO:0007669"/>
    <property type="project" value="TreeGrafter"/>
</dbReference>
<comment type="similarity">
    <text evidence="2">Belongs to the krueppel C2H2-type zinc-finger protein family.</text>
</comment>
<keyword evidence="11" id="KW-0010">Activator</keyword>
<dbReference type="AlphaFoldDB" id="A0A6P7X6B8"/>
<evidence type="ECO:0000259" key="16">
    <source>
        <dbReference type="PROSITE" id="PS50157"/>
    </source>
</evidence>
<dbReference type="PROSITE" id="PS00028">
    <property type="entry name" value="ZINC_FINGER_C2H2_1"/>
    <property type="match status" value="3"/>
</dbReference>
<dbReference type="GeneID" id="115464909"/>
<evidence type="ECO:0000256" key="8">
    <source>
        <dbReference type="ARBA" id="ARBA00022843"/>
    </source>
</evidence>
<evidence type="ECO:0000256" key="13">
    <source>
        <dbReference type="ARBA" id="ARBA00023242"/>
    </source>
</evidence>
<evidence type="ECO:0000256" key="4">
    <source>
        <dbReference type="ARBA" id="ARBA00022723"/>
    </source>
</evidence>
<feature type="region of interest" description="Disordered" evidence="15">
    <location>
        <begin position="310"/>
        <end position="333"/>
    </location>
</feature>
<evidence type="ECO:0000256" key="14">
    <source>
        <dbReference type="PROSITE-ProRule" id="PRU00042"/>
    </source>
</evidence>
<accession>A0A6P7X6B8</accession>
<dbReference type="FunFam" id="3.30.160.60:FF:000018">
    <property type="entry name" value="Krueppel-like factor 15"/>
    <property type="match status" value="1"/>
</dbReference>
<evidence type="ECO:0000256" key="5">
    <source>
        <dbReference type="ARBA" id="ARBA00022737"/>
    </source>
</evidence>
<comment type="subcellular location">
    <subcellularLocation>
        <location evidence="1">Nucleus</location>
    </subcellularLocation>
</comment>
<evidence type="ECO:0000256" key="12">
    <source>
        <dbReference type="ARBA" id="ARBA00023163"/>
    </source>
</evidence>
<evidence type="ECO:0000313" key="17">
    <source>
        <dbReference type="Proteomes" id="UP000515156"/>
    </source>
</evidence>
<protein>
    <submittedName>
        <fullName evidence="18">Krueppel-like factor 1 isoform X1</fullName>
    </submittedName>
</protein>
<keyword evidence="7" id="KW-0862">Zinc</keyword>
<evidence type="ECO:0000256" key="10">
    <source>
        <dbReference type="ARBA" id="ARBA00023125"/>
    </source>
</evidence>
<sequence>MAVAETVLPPVHSLVGFTFFQQKPSEILKLWKIPENSEEVVAVQEISNVSPVPCLSSGTASPHIKQEDDDSYWDLDFLLTNFSSSGASPRPQRLAGLGVDNAQGGHDKAYEEAYQDFDLRDYLAPECGLFGVPSSTSLVAELLGDGPVSSQCEGMTGNFGELPNFLPSWVEVEPGKAAGGFQFTPPLSASSHSLEQKSTALRHQYQVTCGGYFYHADPSRATMAGVGASPGNFSGSYLKDGSYGQFQVPQQVLDSHSAYNAYQPFFHTALSNPYQAHIQLYRSNAGAQQASSSPSSSSYIGLLASSLDTAEKGKPKKSRKSWTRKRTASHTCSHPDCGKTYTKSSHLKAHLRTHTGEKPYHCTWEGCGWKFARSDELTRHYRKHTGQRPFQCQLCQRAFSRSDHLALHMKRHM</sequence>
<evidence type="ECO:0000256" key="7">
    <source>
        <dbReference type="ARBA" id="ARBA00022833"/>
    </source>
</evidence>
<evidence type="ECO:0000256" key="15">
    <source>
        <dbReference type="SAM" id="MobiDB-lite"/>
    </source>
</evidence>
<keyword evidence="3" id="KW-0597">Phosphoprotein</keyword>
<dbReference type="SMART" id="SM00355">
    <property type="entry name" value="ZnF_C2H2"/>
    <property type="match status" value="3"/>
</dbReference>
<dbReference type="OrthoDB" id="4748970at2759"/>
<evidence type="ECO:0000256" key="11">
    <source>
        <dbReference type="ARBA" id="ARBA00023159"/>
    </source>
</evidence>
<keyword evidence="9" id="KW-0805">Transcription regulation</keyword>
<dbReference type="SUPFAM" id="SSF57667">
    <property type="entry name" value="beta-beta-alpha zinc fingers"/>
    <property type="match status" value="2"/>
</dbReference>
<dbReference type="InParanoid" id="A0A6P7X6B8"/>
<keyword evidence="12" id="KW-0804">Transcription</keyword>
<dbReference type="CTD" id="10661"/>
<keyword evidence="5" id="KW-0677">Repeat</keyword>
<feature type="domain" description="C2H2-type" evidence="16">
    <location>
        <begin position="330"/>
        <end position="359"/>
    </location>
</feature>
<name>A0A6P7X6B8_9AMPH</name>
<evidence type="ECO:0000256" key="6">
    <source>
        <dbReference type="ARBA" id="ARBA00022771"/>
    </source>
</evidence>
<dbReference type="PROSITE" id="PS50157">
    <property type="entry name" value="ZINC_FINGER_C2H2_2"/>
    <property type="match status" value="3"/>
</dbReference>
<dbReference type="InterPro" id="IPR013087">
    <property type="entry name" value="Znf_C2H2_type"/>
</dbReference>
<organism evidence="17 18">
    <name type="scientific">Microcaecilia unicolor</name>
    <dbReference type="NCBI Taxonomy" id="1415580"/>
    <lineage>
        <taxon>Eukaryota</taxon>
        <taxon>Metazoa</taxon>
        <taxon>Chordata</taxon>
        <taxon>Craniata</taxon>
        <taxon>Vertebrata</taxon>
        <taxon>Euteleostomi</taxon>
        <taxon>Amphibia</taxon>
        <taxon>Gymnophiona</taxon>
        <taxon>Siphonopidae</taxon>
        <taxon>Microcaecilia</taxon>
    </lineage>
</organism>
<dbReference type="Gene3D" id="3.30.160.60">
    <property type="entry name" value="Classic Zinc Finger"/>
    <property type="match status" value="3"/>
</dbReference>
<feature type="compositionally biased region" description="Basic residues" evidence="15">
    <location>
        <begin position="314"/>
        <end position="328"/>
    </location>
</feature>
<dbReference type="FunCoup" id="A0A6P7X6B8">
    <property type="interactions" value="508"/>
</dbReference>
<evidence type="ECO:0000256" key="3">
    <source>
        <dbReference type="ARBA" id="ARBA00022553"/>
    </source>
</evidence>
<feature type="domain" description="C2H2-type" evidence="16">
    <location>
        <begin position="360"/>
        <end position="389"/>
    </location>
</feature>
<dbReference type="Pfam" id="PF00096">
    <property type="entry name" value="zf-C2H2"/>
    <property type="match status" value="3"/>
</dbReference>
<evidence type="ECO:0000313" key="18">
    <source>
        <dbReference type="RefSeq" id="XP_030051147.1"/>
    </source>
</evidence>
<gene>
    <name evidence="18" type="primary">KLF1</name>
</gene>
<evidence type="ECO:0000256" key="2">
    <source>
        <dbReference type="ARBA" id="ARBA00006991"/>
    </source>
</evidence>
<keyword evidence="8" id="KW-0832">Ubl conjugation</keyword>
<dbReference type="PANTHER" id="PTHR23235:SF133">
    <property type="entry name" value="KRUEPPEL-LIKE FACTOR 1"/>
    <property type="match status" value="1"/>
</dbReference>
<keyword evidence="6 14" id="KW-0863">Zinc-finger</keyword>
<keyword evidence="13" id="KW-0539">Nucleus</keyword>
<keyword evidence="10" id="KW-0238">DNA-binding</keyword>
<feature type="domain" description="C2H2-type" evidence="16">
    <location>
        <begin position="390"/>
        <end position="413"/>
    </location>
</feature>
<dbReference type="PANTHER" id="PTHR23235">
    <property type="entry name" value="KRUEPPEL-LIKE TRANSCRIPTION FACTOR"/>
    <property type="match status" value="1"/>
</dbReference>
<keyword evidence="17" id="KW-1185">Reference proteome</keyword>
<reference evidence="18" key="1">
    <citation type="submission" date="2025-08" db="UniProtKB">
        <authorList>
            <consortium name="RefSeq"/>
        </authorList>
    </citation>
    <scope>IDENTIFICATION</scope>
</reference>
<keyword evidence="4" id="KW-0479">Metal-binding</keyword>
<dbReference type="GO" id="GO:0045893">
    <property type="term" value="P:positive regulation of DNA-templated transcription"/>
    <property type="evidence" value="ECO:0007669"/>
    <property type="project" value="UniProtKB-ARBA"/>
</dbReference>
<evidence type="ECO:0000256" key="1">
    <source>
        <dbReference type="ARBA" id="ARBA00004123"/>
    </source>
</evidence>
<dbReference type="GO" id="GO:0000978">
    <property type="term" value="F:RNA polymerase II cis-regulatory region sequence-specific DNA binding"/>
    <property type="evidence" value="ECO:0007669"/>
    <property type="project" value="TreeGrafter"/>
</dbReference>
<dbReference type="RefSeq" id="XP_030051147.1">
    <property type="nucleotide sequence ID" value="XM_030195287.1"/>
</dbReference>
<proteinExistence type="inferred from homology"/>